<dbReference type="EMBL" id="JARKIF010000024">
    <property type="protein sequence ID" value="KAJ7615389.1"/>
    <property type="molecule type" value="Genomic_DNA"/>
</dbReference>
<feature type="transmembrane region" description="Helical" evidence="1">
    <location>
        <begin position="12"/>
        <end position="39"/>
    </location>
</feature>
<dbReference type="AlphaFoldDB" id="A0AAD7BAZ1"/>
<dbReference type="Proteomes" id="UP001221142">
    <property type="component" value="Unassembled WGS sequence"/>
</dbReference>
<comment type="caution">
    <text evidence="2">The sequence shown here is derived from an EMBL/GenBank/DDBJ whole genome shotgun (WGS) entry which is preliminary data.</text>
</comment>
<evidence type="ECO:0000256" key="1">
    <source>
        <dbReference type="SAM" id="Phobius"/>
    </source>
</evidence>
<reference evidence="2" key="1">
    <citation type="submission" date="2023-03" db="EMBL/GenBank/DDBJ databases">
        <title>Massive genome expansion in bonnet fungi (Mycena s.s.) driven by repeated elements and novel gene families across ecological guilds.</title>
        <authorList>
            <consortium name="Lawrence Berkeley National Laboratory"/>
            <person name="Harder C.B."/>
            <person name="Miyauchi S."/>
            <person name="Viragh M."/>
            <person name="Kuo A."/>
            <person name="Thoen E."/>
            <person name="Andreopoulos B."/>
            <person name="Lu D."/>
            <person name="Skrede I."/>
            <person name="Drula E."/>
            <person name="Henrissat B."/>
            <person name="Morin E."/>
            <person name="Kohler A."/>
            <person name="Barry K."/>
            <person name="LaButti K."/>
            <person name="Morin E."/>
            <person name="Salamov A."/>
            <person name="Lipzen A."/>
            <person name="Mereny Z."/>
            <person name="Hegedus B."/>
            <person name="Baldrian P."/>
            <person name="Stursova M."/>
            <person name="Weitz H."/>
            <person name="Taylor A."/>
            <person name="Grigoriev I.V."/>
            <person name="Nagy L.G."/>
            <person name="Martin F."/>
            <person name="Kauserud H."/>
        </authorList>
    </citation>
    <scope>NUCLEOTIDE SEQUENCE</scope>
    <source>
        <strain evidence="2">9284</strain>
    </source>
</reference>
<keyword evidence="1" id="KW-1133">Transmembrane helix</keyword>
<keyword evidence="1" id="KW-0472">Membrane</keyword>
<gene>
    <name evidence="2" type="ORF">FB45DRAFT_1008336</name>
</gene>
<sequence length="92" mass="9894">MVIVPLVHSVILVRLVTLTILVLLAPLVTLTVPALVVTASNRLSGVHLRTNLGCVITNDERSCLGFFRRTGLQCPHEPCIAFTPCPVHTASP</sequence>
<evidence type="ECO:0000313" key="3">
    <source>
        <dbReference type="Proteomes" id="UP001221142"/>
    </source>
</evidence>
<keyword evidence="1" id="KW-0812">Transmembrane</keyword>
<name>A0AAD7BAZ1_9AGAR</name>
<organism evidence="2 3">
    <name type="scientific">Roridomyces roridus</name>
    <dbReference type="NCBI Taxonomy" id="1738132"/>
    <lineage>
        <taxon>Eukaryota</taxon>
        <taxon>Fungi</taxon>
        <taxon>Dikarya</taxon>
        <taxon>Basidiomycota</taxon>
        <taxon>Agaricomycotina</taxon>
        <taxon>Agaricomycetes</taxon>
        <taxon>Agaricomycetidae</taxon>
        <taxon>Agaricales</taxon>
        <taxon>Marasmiineae</taxon>
        <taxon>Mycenaceae</taxon>
        <taxon>Roridomyces</taxon>
    </lineage>
</organism>
<keyword evidence="3" id="KW-1185">Reference proteome</keyword>
<proteinExistence type="predicted"/>
<evidence type="ECO:0000313" key="2">
    <source>
        <dbReference type="EMBL" id="KAJ7615389.1"/>
    </source>
</evidence>
<accession>A0AAD7BAZ1</accession>
<protein>
    <submittedName>
        <fullName evidence="2">Uncharacterized protein</fullName>
    </submittedName>
</protein>